<name>A0A9X1LX95_9MICO</name>
<comment type="caution">
    <text evidence="1">The sequence shown here is derived from an EMBL/GenBank/DDBJ whole genome shotgun (WGS) entry which is preliminary data.</text>
</comment>
<keyword evidence="2" id="KW-1185">Reference proteome</keyword>
<proteinExistence type="predicted"/>
<sequence length="56" mass="6639">MEFSFHAVLGIDLEDVWARKSWRWFNVRVRNLLSTDTPLARYFAPDDEPKPEATDE</sequence>
<protein>
    <submittedName>
        <fullName evidence="1">Uncharacterized protein</fullName>
    </submittedName>
</protein>
<evidence type="ECO:0000313" key="1">
    <source>
        <dbReference type="EMBL" id="MCC2033065.1"/>
    </source>
</evidence>
<gene>
    <name evidence="1" type="ORF">KEC57_12825</name>
</gene>
<accession>A0A9X1LX95</accession>
<dbReference type="Proteomes" id="UP001139354">
    <property type="component" value="Unassembled WGS sequence"/>
</dbReference>
<dbReference type="EMBL" id="JAGTTN010000004">
    <property type="protein sequence ID" value="MCC2033065.1"/>
    <property type="molecule type" value="Genomic_DNA"/>
</dbReference>
<reference evidence="1" key="1">
    <citation type="submission" date="2021-04" db="EMBL/GenBank/DDBJ databases">
        <title>Microbacterium tenobrionis sp. nov. and Microbacterium allomyrinae sp. nov., isolated from larvae of Tenobrio molitor and Allomyrina dichotoma, respectively.</title>
        <authorList>
            <person name="Lee S.D."/>
        </authorList>
    </citation>
    <scope>NUCLEOTIDE SEQUENCE</scope>
    <source>
        <strain evidence="1">BWT-G7</strain>
    </source>
</reference>
<dbReference type="AlphaFoldDB" id="A0A9X1LX95"/>
<dbReference type="RefSeq" id="WP_229385033.1">
    <property type="nucleotide sequence ID" value="NZ_JAGTTN010000004.1"/>
</dbReference>
<organism evidence="1 2">
    <name type="scientific">Microbacterium allomyrinae</name>
    <dbReference type="NCBI Taxonomy" id="2830666"/>
    <lineage>
        <taxon>Bacteria</taxon>
        <taxon>Bacillati</taxon>
        <taxon>Actinomycetota</taxon>
        <taxon>Actinomycetes</taxon>
        <taxon>Micrococcales</taxon>
        <taxon>Microbacteriaceae</taxon>
        <taxon>Microbacterium</taxon>
    </lineage>
</organism>
<evidence type="ECO:0000313" key="2">
    <source>
        <dbReference type="Proteomes" id="UP001139354"/>
    </source>
</evidence>